<organism evidence="2 3">
    <name type="scientific">Oleiphilus messinensis</name>
    <dbReference type="NCBI Taxonomy" id="141451"/>
    <lineage>
        <taxon>Bacteria</taxon>
        <taxon>Pseudomonadati</taxon>
        <taxon>Pseudomonadota</taxon>
        <taxon>Gammaproteobacteria</taxon>
        <taxon>Oceanospirillales</taxon>
        <taxon>Oleiphilaceae</taxon>
        <taxon>Oleiphilus</taxon>
    </lineage>
</organism>
<feature type="transmembrane region" description="Helical" evidence="1">
    <location>
        <begin position="6"/>
        <end position="25"/>
    </location>
</feature>
<dbReference type="AlphaFoldDB" id="A0A1Y0IJC0"/>
<dbReference type="RefSeq" id="WP_087464153.1">
    <property type="nucleotide sequence ID" value="NZ_CP021425.1"/>
</dbReference>
<dbReference type="OrthoDB" id="5988692at2"/>
<dbReference type="EMBL" id="CP021425">
    <property type="protein sequence ID" value="ARU59484.1"/>
    <property type="molecule type" value="Genomic_DNA"/>
</dbReference>
<sequence>MSEVFWLLFAIVFSLTSMAWFALSINSHWKQVFGNTCSNAHALRIRSVGMGLLLLSAICCFKADHPTMAILVWIMLIPTSAILVALMLSKKPKLMQFFYPFSAVNLARSDNGTH</sequence>
<keyword evidence="1" id="KW-0472">Membrane</keyword>
<evidence type="ECO:0000313" key="2">
    <source>
        <dbReference type="EMBL" id="ARU59484.1"/>
    </source>
</evidence>
<evidence type="ECO:0000313" key="3">
    <source>
        <dbReference type="Proteomes" id="UP000196027"/>
    </source>
</evidence>
<keyword evidence="1" id="KW-1133">Transmembrane helix</keyword>
<reference evidence="2 3" key="1">
    <citation type="submission" date="2017-05" db="EMBL/GenBank/DDBJ databases">
        <title>Genomic insights into alkan degradation activity of Oleiphilus messinensis.</title>
        <authorList>
            <person name="Kozyavkin S.A."/>
            <person name="Slesarev A.I."/>
            <person name="Golyshin P.N."/>
            <person name="Korzhenkov A."/>
            <person name="Golyshina O.N."/>
            <person name="Toshchakov S.V."/>
        </authorList>
    </citation>
    <scope>NUCLEOTIDE SEQUENCE [LARGE SCALE GENOMIC DNA]</scope>
    <source>
        <strain evidence="2 3">ME102</strain>
    </source>
</reference>
<feature type="transmembrane region" description="Helical" evidence="1">
    <location>
        <begin position="45"/>
        <end position="64"/>
    </location>
</feature>
<dbReference type="InterPro" id="IPR021762">
    <property type="entry name" value="DUF3325"/>
</dbReference>
<keyword evidence="1" id="KW-0812">Transmembrane</keyword>
<proteinExistence type="predicted"/>
<accession>A0A1Y0IJC0</accession>
<dbReference type="Proteomes" id="UP000196027">
    <property type="component" value="Chromosome"/>
</dbReference>
<evidence type="ECO:0008006" key="4">
    <source>
        <dbReference type="Google" id="ProtNLM"/>
    </source>
</evidence>
<dbReference type="Pfam" id="PF11804">
    <property type="entry name" value="DUF3325"/>
    <property type="match status" value="1"/>
</dbReference>
<keyword evidence="3" id="KW-1185">Reference proteome</keyword>
<evidence type="ECO:0000256" key="1">
    <source>
        <dbReference type="SAM" id="Phobius"/>
    </source>
</evidence>
<dbReference type="KEGG" id="ome:OLMES_5504"/>
<feature type="transmembrane region" description="Helical" evidence="1">
    <location>
        <begin position="70"/>
        <end position="88"/>
    </location>
</feature>
<gene>
    <name evidence="2" type="ORF">OLMES_5504</name>
</gene>
<name>A0A1Y0IJC0_9GAMM</name>
<protein>
    <recommendedName>
        <fullName evidence="4">DUF3325 domain-containing protein</fullName>
    </recommendedName>
</protein>